<feature type="coiled-coil region" evidence="9">
    <location>
        <begin position="87"/>
        <end position="121"/>
    </location>
</feature>
<keyword evidence="5 8" id="KW-0010">Activator</keyword>
<keyword evidence="11" id="KW-1185">Reference proteome</keyword>
<keyword evidence="6 8" id="KW-0804">Transcription</keyword>
<comment type="similarity">
    <text evidence="2 8">Belongs to the Mediator complex subunit 21 family.</text>
</comment>
<dbReference type="PANTHER" id="PTHR13381:SF0">
    <property type="entry name" value="MEDIATOR OF RNA POLYMERASE II TRANSCRIPTION SUBUNIT 21"/>
    <property type="match status" value="1"/>
</dbReference>
<evidence type="ECO:0000256" key="9">
    <source>
        <dbReference type="SAM" id="Coils"/>
    </source>
</evidence>
<dbReference type="GO" id="GO:0016592">
    <property type="term" value="C:mediator complex"/>
    <property type="evidence" value="ECO:0007669"/>
    <property type="project" value="UniProtKB-UniRule"/>
</dbReference>
<dbReference type="PANTHER" id="PTHR13381">
    <property type="entry name" value="RNA POLYMERASE II HOLOENZYME COMPONENT SRB7"/>
    <property type="match status" value="1"/>
</dbReference>
<dbReference type="SUPFAM" id="SSF140718">
    <property type="entry name" value="Mediator hinge subcomplex-like"/>
    <property type="match status" value="1"/>
</dbReference>
<dbReference type="OMA" id="TDNCINF"/>
<keyword evidence="7 8" id="KW-0539">Nucleus</keyword>
<reference evidence="10 11" key="1">
    <citation type="submission" date="2009-08" db="EMBL/GenBank/DDBJ databases">
        <title>The Genome Sequence of Spizellomyces punctatus strain DAOM BR117.</title>
        <authorList>
            <consortium name="The Broad Institute Genome Sequencing Platform"/>
            <person name="Russ C."/>
            <person name="Cuomo C."/>
            <person name="Shea T."/>
            <person name="Young S.K."/>
            <person name="Zeng Q."/>
            <person name="Koehrsen M."/>
            <person name="Haas B."/>
            <person name="Borodovsky M."/>
            <person name="Guigo R."/>
            <person name="Alvarado L."/>
            <person name="Berlin A."/>
            <person name="Bochicchio J."/>
            <person name="Borenstein D."/>
            <person name="Chapman S."/>
            <person name="Chen Z."/>
            <person name="Engels R."/>
            <person name="Freedman E."/>
            <person name="Gellesch M."/>
            <person name="Goldberg J."/>
            <person name="Griggs A."/>
            <person name="Gujja S."/>
            <person name="Heiman D."/>
            <person name="Hepburn T."/>
            <person name="Howarth C."/>
            <person name="Jen D."/>
            <person name="Larson L."/>
            <person name="Lewis B."/>
            <person name="Mehta T."/>
            <person name="Park D."/>
            <person name="Pearson M."/>
            <person name="Roberts A."/>
            <person name="Saif S."/>
            <person name="Shenoy N."/>
            <person name="Sisk P."/>
            <person name="Stolte C."/>
            <person name="Sykes S."/>
            <person name="Thomson T."/>
            <person name="Walk T."/>
            <person name="White J."/>
            <person name="Yandava C."/>
            <person name="Burger G."/>
            <person name="Gray M.W."/>
            <person name="Holland P.W.H."/>
            <person name="King N."/>
            <person name="Lang F.B.F."/>
            <person name="Roger A.J."/>
            <person name="Ruiz-Trillo I."/>
            <person name="Lander E."/>
            <person name="Nusbaum C."/>
        </authorList>
    </citation>
    <scope>NUCLEOTIDE SEQUENCE [LARGE SCALE GENOMIC DNA]</scope>
    <source>
        <strain evidence="10 11">DAOM BR117</strain>
    </source>
</reference>
<evidence type="ECO:0000256" key="2">
    <source>
        <dbReference type="ARBA" id="ARBA00005770"/>
    </source>
</evidence>
<dbReference type="GO" id="GO:0006357">
    <property type="term" value="P:regulation of transcription by RNA polymerase II"/>
    <property type="evidence" value="ECO:0007669"/>
    <property type="project" value="TreeGrafter"/>
</dbReference>
<comment type="subcellular location">
    <subcellularLocation>
        <location evidence="1 8">Nucleus</location>
    </subcellularLocation>
</comment>
<keyword evidence="4 8" id="KW-0805">Transcription regulation</keyword>
<dbReference type="RefSeq" id="XP_016608889.1">
    <property type="nucleotide sequence ID" value="XM_016752201.1"/>
</dbReference>
<evidence type="ECO:0000256" key="3">
    <source>
        <dbReference type="ARBA" id="ARBA00019691"/>
    </source>
</evidence>
<dbReference type="OrthoDB" id="526653at2759"/>
<dbReference type="Gene3D" id="6.10.280.10">
    <property type="entry name" value="Mediator complex, subunit Med21"/>
    <property type="match status" value="1"/>
</dbReference>
<comment type="function">
    <text evidence="8">Component of the Mediator complex, a coactivator involved in the regulated transcription of nearly all RNA polymerase II-dependent genes. Mediator functions as a bridge to convey information from gene-specific regulatory proteins to the basal RNA polymerase II transcription machinery. Mediator is recruited to promoters by direct interactions with regulatory proteins and serves as a scaffold for the assembly of a functional preinitiation complex with RNA polymerase II and the general transcription factors.</text>
</comment>
<dbReference type="GO" id="GO:0003712">
    <property type="term" value="F:transcription coregulator activity"/>
    <property type="evidence" value="ECO:0007669"/>
    <property type="project" value="TreeGrafter"/>
</dbReference>
<sequence length="144" mass="16200">MDRVSQLQELLDKTVQDFAKALGRLQFETPPVAVDLNTPVTFLSEEQLRSSQQNKTAFIQETAKDMILSVKAMDYLIDNLPAINMTQDDQNARLRDLNEESKAATIELQEAVDEAAEILREIRDTRDFLARQKSLVTDDDGAGS</sequence>
<evidence type="ECO:0000256" key="6">
    <source>
        <dbReference type="ARBA" id="ARBA00023163"/>
    </source>
</evidence>
<name>A0A0L0HIY1_SPIPD</name>
<proteinExistence type="inferred from homology"/>
<evidence type="ECO:0000256" key="1">
    <source>
        <dbReference type="ARBA" id="ARBA00004123"/>
    </source>
</evidence>
<organism evidence="10 11">
    <name type="scientific">Spizellomyces punctatus (strain DAOM BR117)</name>
    <dbReference type="NCBI Taxonomy" id="645134"/>
    <lineage>
        <taxon>Eukaryota</taxon>
        <taxon>Fungi</taxon>
        <taxon>Fungi incertae sedis</taxon>
        <taxon>Chytridiomycota</taxon>
        <taxon>Chytridiomycota incertae sedis</taxon>
        <taxon>Chytridiomycetes</taxon>
        <taxon>Spizellomycetales</taxon>
        <taxon>Spizellomycetaceae</taxon>
        <taxon>Spizellomyces</taxon>
    </lineage>
</organism>
<evidence type="ECO:0000256" key="4">
    <source>
        <dbReference type="ARBA" id="ARBA00023015"/>
    </source>
</evidence>
<dbReference type="GeneID" id="27687433"/>
<dbReference type="STRING" id="645134.A0A0L0HIY1"/>
<dbReference type="VEuPathDB" id="FungiDB:SPPG_03954"/>
<evidence type="ECO:0000256" key="8">
    <source>
        <dbReference type="RuleBase" id="RU366036"/>
    </source>
</evidence>
<protein>
    <recommendedName>
        <fullName evidence="3 8">Mediator of RNA polymerase II transcription subunit 21</fullName>
    </recommendedName>
</protein>
<evidence type="ECO:0000313" key="10">
    <source>
        <dbReference type="EMBL" id="KND00850.1"/>
    </source>
</evidence>
<dbReference type="AlphaFoldDB" id="A0A0L0HIY1"/>
<evidence type="ECO:0000256" key="7">
    <source>
        <dbReference type="ARBA" id="ARBA00023242"/>
    </source>
</evidence>
<gene>
    <name evidence="10" type="ORF">SPPG_03954</name>
</gene>
<evidence type="ECO:0000256" key="5">
    <source>
        <dbReference type="ARBA" id="ARBA00023159"/>
    </source>
</evidence>
<comment type="subunit">
    <text evidence="8">Component of the Mediator complex.</text>
</comment>
<dbReference type="InterPro" id="IPR037212">
    <property type="entry name" value="Med7/Med21-like"/>
</dbReference>
<keyword evidence="9" id="KW-0175">Coiled coil</keyword>
<accession>A0A0L0HIY1</accession>
<dbReference type="Pfam" id="PF11221">
    <property type="entry name" value="Med21"/>
    <property type="match status" value="1"/>
</dbReference>
<evidence type="ECO:0000313" key="11">
    <source>
        <dbReference type="Proteomes" id="UP000053201"/>
    </source>
</evidence>
<dbReference type="EMBL" id="KQ257455">
    <property type="protein sequence ID" value="KND00850.1"/>
    <property type="molecule type" value="Genomic_DNA"/>
</dbReference>
<dbReference type="Proteomes" id="UP000053201">
    <property type="component" value="Unassembled WGS sequence"/>
</dbReference>
<dbReference type="InParanoid" id="A0A0L0HIY1"/>
<dbReference type="InterPro" id="IPR021384">
    <property type="entry name" value="Mediator_Med21"/>
</dbReference>